<dbReference type="SUPFAM" id="SSF103473">
    <property type="entry name" value="MFS general substrate transporter"/>
    <property type="match status" value="1"/>
</dbReference>
<feature type="region of interest" description="Disordered" evidence="7">
    <location>
        <begin position="36"/>
        <end position="69"/>
    </location>
</feature>
<feature type="transmembrane region" description="Helical" evidence="8">
    <location>
        <begin position="124"/>
        <end position="146"/>
    </location>
</feature>
<evidence type="ECO:0000313" key="10">
    <source>
        <dbReference type="Proteomes" id="UP000034680"/>
    </source>
</evidence>
<organism evidence="9 10">
    <name type="scientific">Diaporthe ampelina</name>
    <dbReference type="NCBI Taxonomy" id="1214573"/>
    <lineage>
        <taxon>Eukaryota</taxon>
        <taxon>Fungi</taxon>
        <taxon>Dikarya</taxon>
        <taxon>Ascomycota</taxon>
        <taxon>Pezizomycotina</taxon>
        <taxon>Sordariomycetes</taxon>
        <taxon>Sordariomycetidae</taxon>
        <taxon>Diaporthales</taxon>
        <taxon>Diaporthaceae</taxon>
        <taxon>Diaporthe</taxon>
    </lineage>
</organism>
<comment type="similarity">
    <text evidence="2">Belongs to the SLC29A/ENT transporter (TC 2.A.57) family.</text>
</comment>
<keyword evidence="10" id="KW-1185">Reference proteome</keyword>
<feature type="transmembrane region" description="Helical" evidence="8">
    <location>
        <begin position="448"/>
        <end position="467"/>
    </location>
</feature>
<dbReference type="GO" id="GO:0015205">
    <property type="term" value="F:nucleobase transmembrane transporter activity"/>
    <property type="evidence" value="ECO:0007669"/>
    <property type="project" value="TreeGrafter"/>
</dbReference>
<keyword evidence="6 8" id="KW-0472">Membrane</keyword>
<feature type="transmembrane region" description="Helical" evidence="8">
    <location>
        <begin position="158"/>
        <end position="178"/>
    </location>
</feature>
<evidence type="ECO:0000256" key="7">
    <source>
        <dbReference type="SAM" id="MobiDB-lite"/>
    </source>
</evidence>
<feature type="transmembrane region" description="Helical" evidence="8">
    <location>
        <begin position="488"/>
        <end position="508"/>
    </location>
</feature>
<dbReference type="InterPro" id="IPR002259">
    <property type="entry name" value="Eqnu_transpt"/>
</dbReference>
<reference evidence="9 10" key="1">
    <citation type="submission" date="2015-05" db="EMBL/GenBank/DDBJ databases">
        <title>Distinctive expansion of gene families associated with plant cell wall degradation and secondary metabolism in the genomes of grapevine trunk pathogens.</title>
        <authorList>
            <person name="Lawrence D.P."/>
            <person name="Travadon R."/>
            <person name="Rolshausen P.E."/>
            <person name="Baumgartner K."/>
        </authorList>
    </citation>
    <scope>NUCLEOTIDE SEQUENCE [LARGE SCALE GENOMIC DNA]</scope>
    <source>
        <strain evidence="9">DA912</strain>
    </source>
</reference>
<dbReference type="PANTHER" id="PTHR10332">
    <property type="entry name" value="EQUILIBRATIVE NUCLEOSIDE TRANSPORTER"/>
    <property type="match status" value="1"/>
</dbReference>
<dbReference type="STRING" id="1214573.A0A0G2I6M1"/>
<sequence>MPHDAPARAASPSPPSTLAGLLNSVRMDRLKGILYRRGGTKDDRDADPDEYAPLRDSGDDASDGGDMSDDGELLDATEVPFSWFEYAIFAMVGVAMLWAWNMFLAASPYFASRFSDDPWATQNFQSAILSVSTLTNLGSMLALTNMQRSANYPNRIKLALLINTAAFALLTLSTSVFTAAPSRWYLSFLLVDVCFAALATGLFQNGAFAFAASFGRPEYTQAIMAGQGVAGVLPALAQIVSVLAVPPTQGTDADDADDAGPDPVGSAAFIYFLTAVLVSLCTLLAFLPLVRRHDRLVEARMAASHPDLAASMLSSHSHADIQEAEQAARRVVGMPALFRKLHWLAGSVFMCFAVAMFFPVFTAKIPSTHGGGSPSRLFDAEVFIPLAFFTWNLGDLVGRIAAAGHWSAAVRRRVPAVLFAVSVARAGFLPLYLLCNIRGRGAAVPSDVFYLAVVQLPFGLTNGWLASNSMMGAAEWVGEDEREAAGGFMGLSLVAGLAVGSLLSFTAAGI</sequence>
<feature type="transmembrane region" description="Helical" evidence="8">
    <location>
        <begin position="343"/>
        <end position="362"/>
    </location>
</feature>
<dbReference type="OrthoDB" id="46396at2759"/>
<feature type="transmembrane region" description="Helical" evidence="8">
    <location>
        <begin position="265"/>
        <end position="290"/>
    </location>
</feature>
<feature type="transmembrane region" description="Helical" evidence="8">
    <location>
        <begin position="83"/>
        <end position="104"/>
    </location>
</feature>
<evidence type="ECO:0000256" key="4">
    <source>
        <dbReference type="ARBA" id="ARBA00022692"/>
    </source>
</evidence>
<dbReference type="PANTHER" id="PTHR10332:SF88">
    <property type="entry name" value="EQUILIBRATIVE NUCLEOSIDE TRANSPORTER 1, ISOFORM A"/>
    <property type="match status" value="1"/>
</dbReference>
<dbReference type="InterPro" id="IPR036259">
    <property type="entry name" value="MFS_trans_sf"/>
</dbReference>
<keyword evidence="5 8" id="KW-1133">Transmembrane helix</keyword>
<evidence type="ECO:0000256" key="2">
    <source>
        <dbReference type="ARBA" id="ARBA00007965"/>
    </source>
</evidence>
<dbReference type="Proteomes" id="UP000034680">
    <property type="component" value="Unassembled WGS sequence"/>
</dbReference>
<evidence type="ECO:0000256" key="8">
    <source>
        <dbReference type="SAM" id="Phobius"/>
    </source>
</evidence>
<dbReference type="PRINTS" id="PR01130">
    <property type="entry name" value="DERENTRNSPRT"/>
</dbReference>
<feature type="transmembrane region" description="Helical" evidence="8">
    <location>
        <begin position="184"/>
        <end position="210"/>
    </location>
</feature>
<gene>
    <name evidence="9" type="ORF">UCDDA912_g04544</name>
</gene>
<accession>A0A0G2I6M1</accession>
<protein>
    <submittedName>
        <fullName evidence="9">Putative nucleoside transporter</fullName>
    </submittedName>
</protein>
<feature type="compositionally biased region" description="Acidic residues" evidence="7">
    <location>
        <begin position="59"/>
        <end position="69"/>
    </location>
</feature>
<name>A0A0G2I6M1_9PEZI</name>
<evidence type="ECO:0000313" key="9">
    <source>
        <dbReference type="EMBL" id="KKY35495.1"/>
    </source>
</evidence>
<evidence type="ECO:0000256" key="3">
    <source>
        <dbReference type="ARBA" id="ARBA00022448"/>
    </source>
</evidence>
<dbReference type="EMBL" id="LCUC01000156">
    <property type="protein sequence ID" value="KKY35495.1"/>
    <property type="molecule type" value="Genomic_DNA"/>
</dbReference>
<proteinExistence type="inferred from homology"/>
<evidence type="ECO:0000256" key="6">
    <source>
        <dbReference type="ARBA" id="ARBA00023136"/>
    </source>
</evidence>
<feature type="transmembrane region" description="Helical" evidence="8">
    <location>
        <begin position="414"/>
        <end position="433"/>
    </location>
</feature>
<dbReference type="AlphaFoldDB" id="A0A0G2I6M1"/>
<dbReference type="GO" id="GO:0034257">
    <property type="term" value="F:nicotinamide riboside transmembrane transporter activity"/>
    <property type="evidence" value="ECO:0007669"/>
    <property type="project" value="TreeGrafter"/>
</dbReference>
<feature type="transmembrane region" description="Helical" evidence="8">
    <location>
        <begin position="222"/>
        <end position="245"/>
    </location>
</feature>
<comment type="subcellular location">
    <subcellularLocation>
        <location evidence="1">Membrane</location>
        <topology evidence="1">Multi-pass membrane protein</topology>
    </subcellularLocation>
</comment>
<dbReference type="GO" id="GO:0005886">
    <property type="term" value="C:plasma membrane"/>
    <property type="evidence" value="ECO:0007669"/>
    <property type="project" value="TreeGrafter"/>
</dbReference>
<evidence type="ECO:0000256" key="5">
    <source>
        <dbReference type="ARBA" id="ARBA00022989"/>
    </source>
</evidence>
<keyword evidence="3" id="KW-0813">Transport</keyword>
<reference evidence="9 10" key="2">
    <citation type="submission" date="2015-05" db="EMBL/GenBank/DDBJ databases">
        <authorList>
            <person name="Morales-Cruz A."/>
            <person name="Amrine K.C."/>
            <person name="Cantu D."/>
        </authorList>
    </citation>
    <scope>NUCLEOTIDE SEQUENCE [LARGE SCALE GENOMIC DNA]</scope>
    <source>
        <strain evidence="9">DA912</strain>
    </source>
</reference>
<dbReference type="PIRSF" id="PIRSF016379">
    <property type="entry name" value="ENT"/>
    <property type="match status" value="1"/>
</dbReference>
<dbReference type="Pfam" id="PF01733">
    <property type="entry name" value="Nucleoside_tran"/>
    <property type="match status" value="1"/>
</dbReference>
<keyword evidence="4 8" id="KW-0812">Transmembrane</keyword>
<evidence type="ECO:0000256" key="1">
    <source>
        <dbReference type="ARBA" id="ARBA00004141"/>
    </source>
</evidence>
<dbReference type="GO" id="GO:0000329">
    <property type="term" value="C:fungal-type vacuole membrane"/>
    <property type="evidence" value="ECO:0007669"/>
    <property type="project" value="TreeGrafter"/>
</dbReference>
<comment type="caution">
    <text evidence="9">The sequence shown here is derived from an EMBL/GenBank/DDBJ whole genome shotgun (WGS) entry which is preliminary data.</text>
</comment>